<dbReference type="InterPro" id="IPR002575">
    <property type="entry name" value="Aminoglycoside_PTrfase"/>
</dbReference>
<sequence>MSDLAGKLKEWTGEARLPELIQHHYGIRLKEARPVGGILRLDSDQGVFVLKRVPVREDLRWNLLRELADYLPQSGEGLLTGPIRSKRGGVTVSGHHHRYVLLPWIRGEIRDLREGGRWEATARSLAGFHVATQGFSPSRSAASGLVHTGHWRRIWRDLSRQVHMFKLTANLSDEPSPVDQLWLRQCAYAEGMLETADRYFEKLGGDRTVVATRKGGEVCHCNIHRRNLIWGPEGRVRLIDWNRAVLDVRSRDLARLILYAYGRTGLYEPTTAILKAYQERAPLEEAEYALIYAQLLFPHRILRSLQRIYQEQKIPPHLAKGHLSSVMETEDRKEGLLREFPQLIHRDFNVSIPRVDWLEKRLSI</sequence>
<dbReference type="RefSeq" id="WP_188431736.1">
    <property type="nucleotide sequence ID" value="NZ_BMEX01000004.1"/>
</dbReference>
<comment type="caution">
    <text evidence="2">The sequence shown here is derived from an EMBL/GenBank/DDBJ whole genome shotgun (WGS) entry which is preliminary data.</text>
</comment>
<dbReference type="EMBL" id="BMEX01000004">
    <property type="protein sequence ID" value="GGA43998.1"/>
    <property type="molecule type" value="Genomic_DNA"/>
</dbReference>
<dbReference type="Gene3D" id="3.90.1200.10">
    <property type="match status" value="1"/>
</dbReference>
<evidence type="ECO:0000313" key="2">
    <source>
        <dbReference type="EMBL" id="GGA43998.1"/>
    </source>
</evidence>
<dbReference type="PANTHER" id="PTHR39179">
    <property type="entry name" value="SPORE COAT PROTEIN I"/>
    <property type="match status" value="1"/>
</dbReference>
<reference evidence="3" key="1">
    <citation type="journal article" date="2019" name="Int. J. Syst. Evol. Microbiol.">
        <title>The Global Catalogue of Microorganisms (GCM) 10K type strain sequencing project: providing services to taxonomists for standard genome sequencing and annotation.</title>
        <authorList>
            <consortium name="The Broad Institute Genomics Platform"/>
            <consortium name="The Broad Institute Genome Sequencing Center for Infectious Disease"/>
            <person name="Wu L."/>
            <person name="Ma J."/>
        </authorList>
    </citation>
    <scope>NUCLEOTIDE SEQUENCE [LARGE SCALE GENOMIC DNA]</scope>
    <source>
        <strain evidence="3">CGMCC 1.12404</strain>
    </source>
</reference>
<keyword evidence="3" id="KW-1185">Reference proteome</keyword>
<gene>
    <name evidence="2" type="ORF">GCM10007416_16380</name>
</gene>
<organism evidence="2 3">
    <name type="scientific">Kroppenstedtia guangzhouensis</name>
    <dbReference type="NCBI Taxonomy" id="1274356"/>
    <lineage>
        <taxon>Bacteria</taxon>
        <taxon>Bacillati</taxon>
        <taxon>Bacillota</taxon>
        <taxon>Bacilli</taxon>
        <taxon>Bacillales</taxon>
        <taxon>Thermoactinomycetaceae</taxon>
        <taxon>Kroppenstedtia</taxon>
    </lineage>
</organism>
<dbReference type="PANTHER" id="PTHR39179:SF3">
    <property type="entry name" value="COTS-RELATED PROTEIN"/>
    <property type="match status" value="1"/>
</dbReference>
<dbReference type="SUPFAM" id="SSF56112">
    <property type="entry name" value="Protein kinase-like (PK-like)"/>
    <property type="match status" value="1"/>
</dbReference>
<evidence type="ECO:0000313" key="3">
    <source>
        <dbReference type="Proteomes" id="UP000617979"/>
    </source>
</evidence>
<dbReference type="Proteomes" id="UP000617979">
    <property type="component" value="Unassembled WGS sequence"/>
</dbReference>
<name>A0ABQ1GHG4_9BACL</name>
<dbReference type="InterPro" id="IPR047175">
    <property type="entry name" value="CotS-like"/>
</dbReference>
<accession>A0ABQ1GHG4</accession>
<dbReference type="Gene3D" id="3.30.200.20">
    <property type="entry name" value="Phosphorylase Kinase, domain 1"/>
    <property type="match status" value="1"/>
</dbReference>
<proteinExistence type="predicted"/>
<protein>
    <recommendedName>
        <fullName evidence="1">Aminoglycoside phosphotransferase domain-containing protein</fullName>
    </recommendedName>
</protein>
<evidence type="ECO:0000259" key="1">
    <source>
        <dbReference type="Pfam" id="PF01636"/>
    </source>
</evidence>
<dbReference type="InterPro" id="IPR011009">
    <property type="entry name" value="Kinase-like_dom_sf"/>
</dbReference>
<dbReference type="Pfam" id="PF01636">
    <property type="entry name" value="APH"/>
    <property type="match status" value="1"/>
</dbReference>
<feature type="domain" description="Aminoglycoside phosphotransferase" evidence="1">
    <location>
        <begin position="88"/>
        <end position="282"/>
    </location>
</feature>